<keyword evidence="2" id="KW-1185">Reference proteome</keyword>
<evidence type="ECO:0000313" key="2">
    <source>
        <dbReference type="Proteomes" id="UP001143910"/>
    </source>
</evidence>
<accession>A0ACC1NHG9</accession>
<dbReference type="EMBL" id="JANJQO010000368">
    <property type="protein sequence ID" value="KAJ2978509.1"/>
    <property type="molecule type" value="Genomic_DNA"/>
</dbReference>
<evidence type="ECO:0000313" key="1">
    <source>
        <dbReference type="EMBL" id="KAJ2978509.1"/>
    </source>
</evidence>
<reference evidence="1" key="1">
    <citation type="submission" date="2022-08" db="EMBL/GenBank/DDBJ databases">
        <title>Genome Sequence of Lecanicillium fungicola.</title>
        <authorList>
            <person name="Buettner E."/>
        </authorList>
    </citation>
    <scope>NUCLEOTIDE SEQUENCE</scope>
    <source>
        <strain evidence="1">Babe33</strain>
    </source>
</reference>
<organism evidence="1 2">
    <name type="scientific">Zarea fungicola</name>
    <dbReference type="NCBI Taxonomy" id="93591"/>
    <lineage>
        <taxon>Eukaryota</taxon>
        <taxon>Fungi</taxon>
        <taxon>Dikarya</taxon>
        <taxon>Ascomycota</taxon>
        <taxon>Pezizomycotina</taxon>
        <taxon>Sordariomycetes</taxon>
        <taxon>Hypocreomycetidae</taxon>
        <taxon>Hypocreales</taxon>
        <taxon>Cordycipitaceae</taxon>
        <taxon>Zarea</taxon>
    </lineage>
</organism>
<gene>
    <name evidence="1" type="ORF">NQ176_g3784</name>
</gene>
<comment type="caution">
    <text evidence="1">The sequence shown here is derived from an EMBL/GenBank/DDBJ whole genome shotgun (WGS) entry which is preliminary data.</text>
</comment>
<proteinExistence type="predicted"/>
<name>A0ACC1NHG9_9HYPO</name>
<dbReference type="Proteomes" id="UP001143910">
    <property type="component" value="Unassembled WGS sequence"/>
</dbReference>
<protein>
    <submittedName>
        <fullName evidence="1">Uncharacterized protein</fullName>
    </submittedName>
</protein>
<sequence>MKKNRLGYALICMSVFVPCLYAARRADPGPKVTTRDAQGIEIWASPSGNIEVLDYNSRGQHPLRPTVVWNCAYMPSTCKTILRFANTLPSAGSEWTFHYDPNTKRSSSRRYSICNDYINKKRPDGSPQCPEPDQPPWTGYATGSAVASGPHVFEVNPLTGMLGLSYQEISFNHDGTETTVTKWKDYGSTASCDEFPAASWIEAIQSQLRLATALRWQLPVHEKKDRSGSEGRY</sequence>